<dbReference type="Proteomes" id="UP000528945">
    <property type="component" value="Unassembled WGS sequence"/>
</dbReference>
<dbReference type="RefSeq" id="WP_078462324.1">
    <property type="nucleotide sequence ID" value="NZ_JACIDB010000004.1"/>
</dbReference>
<evidence type="ECO:0000313" key="2">
    <source>
        <dbReference type="EMBL" id="MBB3876003.1"/>
    </source>
</evidence>
<protein>
    <submittedName>
        <fullName evidence="2">Uncharacterized membrane protein YhaH (DUF805 family)</fullName>
    </submittedName>
</protein>
<dbReference type="EMBL" id="JACIDB010000004">
    <property type="protein sequence ID" value="MBB3876003.1"/>
    <property type="molecule type" value="Genomic_DNA"/>
</dbReference>
<feature type="transmembrane region" description="Helical" evidence="1">
    <location>
        <begin position="20"/>
        <end position="43"/>
    </location>
</feature>
<feature type="transmembrane region" description="Helical" evidence="1">
    <location>
        <begin position="87"/>
        <end position="107"/>
    </location>
</feature>
<evidence type="ECO:0000313" key="3">
    <source>
        <dbReference type="Proteomes" id="UP000528945"/>
    </source>
</evidence>
<evidence type="ECO:0000256" key="1">
    <source>
        <dbReference type="SAM" id="Phobius"/>
    </source>
</evidence>
<feature type="transmembrane region" description="Helical" evidence="1">
    <location>
        <begin position="145"/>
        <end position="170"/>
    </location>
</feature>
<reference evidence="2 3" key="1">
    <citation type="submission" date="2020-08" db="EMBL/GenBank/DDBJ databases">
        <title>Genomic Encyclopedia of Type Strains, Phase IV (KMG-IV): sequencing the most valuable type-strain genomes for metagenomic binning, comparative biology and taxonomic classification.</title>
        <authorList>
            <person name="Goeker M."/>
        </authorList>
    </citation>
    <scope>NUCLEOTIDE SEQUENCE [LARGE SCALE GENOMIC DNA]</scope>
    <source>
        <strain evidence="2 3">DSM 15581</strain>
    </source>
</reference>
<sequence>MRGFANLFNFRGRDTRAQFWPYAGIVVCLMMAAMMVVMMPPILSSMERMQRFANEHPDLAQVTQAGAGYAIRVEGYHPELMPDFGNLLWGIALVTAMGVALLAAAVARRLRDAGVAPMLGVLPVPFLFLGIGAMSRVFAATDSAMGWFMLLFVNNLLYLGSLVVLIVLLCRPSRTSASMER</sequence>
<gene>
    <name evidence="2" type="ORF">GGR47_002249</name>
</gene>
<keyword evidence="3" id="KW-1185">Reference proteome</keyword>
<dbReference type="AlphaFoldDB" id="A0AAW3TSV3"/>
<accession>A0AAW3TSV3</accession>
<organism evidence="2 3">
    <name type="scientific">Sphingomonas aquatilis</name>
    <dbReference type="NCBI Taxonomy" id="93063"/>
    <lineage>
        <taxon>Bacteria</taxon>
        <taxon>Pseudomonadati</taxon>
        <taxon>Pseudomonadota</taxon>
        <taxon>Alphaproteobacteria</taxon>
        <taxon>Sphingomonadales</taxon>
        <taxon>Sphingomonadaceae</taxon>
        <taxon>Sphingomonas</taxon>
    </lineage>
</organism>
<dbReference type="GO" id="GO:0016020">
    <property type="term" value="C:membrane"/>
    <property type="evidence" value="ECO:0007669"/>
    <property type="project" value="InterPro"/>
</dbReference>
<keyword evidence="1" id="KW-1133">Transmembrane helix</keyword>
<feature type="transmembrane region" description="Helical" evidence="1">
    <location>
        <begin position="119"/>
        <end position="139"/>
    </location>
</feature>
<keyword evidence="1" id="KW-0812">Transmembrane</keyword>
<comment type="caution">
    <text evidence="2">The sequence shown here is derived from an EMBL/GenBank/DDBJ whole genome shotgun (WGS) entry which is preliminary data.</text>
</comment>
<keyword evidence="1" id="KW-0472">Membrane</keyword>
<dbReference type="Pfam" id="PF05656">
    <property type="entry name" value="DUF805"/>
    <property type="match status" value="1"/>
</dbReference>
<name>A0AAW3TSV3_9SPHN</name>
<proteinExistence type="predicted"/>
<dbReference type="InterPro" id="IPR008523">
    <property type="entry name" value="DUF805"/>
</dbReference>